<dbReference type="InterPro" id="IPR036661">
    <property type="entry name" value="Luciferase-like_sf"/>
</dbReference>
<protein>
    <submittedName>
        <fullName evidence="2">Luciferase</fullName>
    </submittedName>
</protein>
<dbReference type="PANTHER" id="PTHR30137:SF6">
    <property type="entry name" value="LUCIFERASE-LIKE MONOOXYGENASE"/>
    <property type="match status" value="1"/>
</dbReference>
<organism evidence="2 3">
    <name type="scientific">Pseudofrankia asymbiotica</name>
    <dbReference type="NCBI Taxonomy" id="1834516"/>
    <lineage>
        <taxon>Bacteria</taxon>
        <taxon>Bacillati</taxon>
        <taxon>Actinomycetota</taxon>
        <taxon>Actinomycetes</taxon>
        <taxon>Frankiales</taxon>
        <taxon>Frankiaceae</taxon>
        <taxon>Pseudofrankia</taxon>
    </lineage>
</organism>
<proteinExistence type="predicted"/>
<evidence type="ECO:0000313" key="2">
    <source>
        <dbReference type="EMBL" id="ONH29501.1"/>
    </source>
</evidence>
<dbReference type="AlphaFoldDB" id="A0A1V2IAP4"/>
<evidence type="ECO:0000313" key="3">
    <source>
        <dbReference type="Proteomes" id="UP000188929"/>
    </source>
</evidence>
<dbReference type="SUPFAM" id="SSF51679">
    <property type="entry name" value="Bacterial luciferase-like"/>
    <property type="match status" value="1"/>
</dbReference>
<dbReference type="STRING" id="1834516.BL253_16675"/>
<comment type="caution">
    <text evidence="2">The sequence shown here is derived from an EMBL/GenBank/DDBJ whole genome shotgun (WGS) entry which is preliminary data.</text>
</comment>
<gene>
    <name evidence="2" type="ORF">BL253_16675</name>
</gene>
<dbReference type="GO" id="GO:0005829">
    <property type="term" value="C:cytosol"/>
    <property type="evidence" value="ECO:0007669"/>
    <property type="project" value="TreeGrafter"/>
</dbReference>
<accession>A0A1V2IAP4</accession>
<dbReference type="GO" id="GO:0016705">
    <property type="term" value="F:oxidoreductase activity, acting on paired donors, with incorporation or reduction of molecular oxygen"/>
    <property type="evidence" value="ECO:0007669"/>
    <property type="project" value="InterPro"/>
</dbReference>
<sequence>MHFGLHFDFRNPEFAQTSTADRYAAALDMAQWADGLGCTTITVAEHHGSADGYLPSPVPMLAAMAARTTTVRFTIAALIASFHDPLRLAEDLIVLDNLSRGRVDLVVAAGYVREEFALFDVPMKERPRRVTEVVSTLKAAFAGEPFDYRGRRVHLTPAPFRPGGPSISLGGSSEAAARRAARIADGFVPTDPRVWEFYRDEVQRLGRPDPGSSPTGATGTVALAKDPEQGWRELGPYFLHHTNAYGAWQAQDDIASPYRSVPDVDTLRSAGRFRVLTPDQYVEELKAKPVPFAHFHPLCGGIPAELAWSSLRLFEHEVLPAFA</sequence>
<dbReference type="Proteomes" id="UP000188929">
    <property type="component" value="Unassembled WGS sequence"/>
</dbReference>
<keyword evidence="3" id="KW-1185">Reference proteome</keyword>
<dbReference type="Gene3D" id="3.20.20.30">
    <property type="entry name" value="Luciferase-like domain"/>
    <property type="match status" value="1"/>
</dbReference>
<evidence type="ECO:0000259" key="1">
    <source>
        <dbReference type="Pfam" id="PF00296"/>
    </source>
</evidence>
<dbReference type="EMBL" id="MOMC01000032">
    <property type="protein sequence ID" value="ONH29501.1"/>
    <property type="molecule type" value="Genomic_DNA"/>
</dbReference>
<dbReference type="OrthoDB" id="7903015at2"/>
<dbReference type="InterPro" id="IPR011251">
    <property type="entry name" value="Luciferase-like_dom"/>
</dbReference>
<feature type="domain" description="Luciferase-like" evidence="1">
    <location>
        <begin position="1"/>
        <end position="285"/>
    </location>
</feature>
<name>A0A1V2IAP4_9ACTN</name>
<dbReference type="RefSeq" id="WP_076818026.1">
    <property type="nucleotide sequence ID" value="NZ_MOMC01000032.1"/>
</dbReference>
<dbReference type="Pfam" id="PF00296">
    <property type="entry name" value="Bac_luciferase"/>
    <property type="match status" value="1"/>
</dbReference>
<dbReference type="PANTHER" id="PTHR30137">
    <property type="entry name" value="LUCIFERASE-LIKE MONOOXYGENASE"/>
    <property type="match status" value="1"/>
</dbReference>
<dbReference type="InterPro" id="IPR050766">
    <property type="entry name" value="Bact_Lucif_Oxidored"/>
</dbReference>
<reference evidence="3" key="1">
    <citation type="submission" date="2016-10" db="EMBL/GenBank/DDBJ databases">
        <title>Frankia sp. NRRL B-16386 Genome sequencing.</title>
        <authorList>
            <person name="Ghodhbane-Gtari F."/>
            <person name="Swanson E."/>
            <person name="Gueddou A."/>
            <person name="Hezbri K."/>
            <person name="Ktari K."/>
            <person name="Nouioui I."/>
            <person name="Morris K."/>
            <person name="Simpson S."/>
            <person name="Abebe-Akele F."/>
            <person name="Thomas K."/>
            <person name="Gtari M."/>
            <person name="Tisa L.S."/>
        </authorList>
    </citation>
    <scope>NUCLEOTIDE SEQUENCE [LARGE SCALE GENOMIC DNA]</scope>
    <source>
        <strain evidence="3">NRRL B-16386</strain>
    </source>
</reference>